<reference evidence="2" key="1">
    <citation type="submission" date="2016-10" db="EMBL/GenBank/DDBJ databases">
        <authorList>
            <person name="Varghese N."/>
            <person name="Submissions S."/>
        </authorList>
    </citation>
    <scope>NUCLEOTIDE SEQUENCE [LARGE SCALE GENOMIC DNA]</scope>
    <source>
        <strain evidence="2">DSM 45419</strain>
    </source>
</reference>
<protein>
    <submittedName>
        <fullName evidence="1">Cyclase</fullName>
    </submittedName>
</protein>
<dbReference type="AlphaFoldDB" id="A0A1G9WWK4"/>
<dbReference type="Gene3D" id="3.30.70.1090">
    <property type="entry name" value="Dimeric alpha+beta barrel"/>
    <property type="match status" value="1"/>
</dbReference>
<organism evidence="1 2">
    <name type="scientific">Geodermatophilus siccatus</name>
    <dbReference type="NCBI Taxonomy" id="1137991"/>
    <lineage>
        <taxon>Bacteria</taxon>
        <taxon>Bacillati</taxon>
        <taxon>Actinomycetota</taxon>
        <taxon>Actinomycetes</taxon>
        <taxon>Geodermatophilales</taxon>
        <taxon>Geodermatophilaceae</taxon>
        <taxon>Geodermatophilus</taxon>
    </lineage>
</organism>
<dbReference type="InterPro" id="IPR038474">
    <property type="entry name" value="Polyketide_synth_cyclase_sf"/>
</dbReference>
<dbReference type="RefSeq" id="WP_091221347.1">
    <property type="nucleotide sequence ID" value="NZ_FNHE01000009.1"/>
</dbReference>
<proteinExistence type="predicted"/>
<name>A0A1G9WWK4_9ACTN</name>
<evidence type="ECO:0000313" key="1">
    <source>
        <dbReference type="EMBL" id="SDM88455.1"/>
    </source>
</evidence>
<dbReference type="STRING" id="1137991.SAMN05660642_03548"/>
<dbReference type="OrthoDB" id="4147507at2"/>
<dbReference type="Pfam" id="PF04673">
    <property type="entry name" value="Cyclase_polyket"/>
    <property type="match status" value="1"/>
</dbReference>
<evidence type="ECO:0000313" key="2">
    <source>
        <dbReference type="Proteomes" id="UP000198680"/>
    </source>
</evidence>
<sequence>MHQTMIIARMAPADADKVAEIFGRYDATSMPHEIGVRNRSLYQFHDIYVHLIDFDRPASEAMRIAQSLPDFRAVSEDLRPFIQAYDPGWRSPQDAMARRFYHWSSSE</sequence>
<dbReference type="InterPro" id="IPR011008">
    <property type="entry name" value="Dimeric_a/b-barrel"/>
</dbReference>
<dbReference type="Proteomes" id="UP000198680">
    <property type="component" value="Unassembled WGS sequence"/>
</dbReference>
<keyword evidence="2" id="KW-1185">Reference proteome</keyword>
<accession>A0A1G9WWK4</accession>
<dbReference type="InterPro" id="IPR006765">
    <property type="entry name" value="Polyketide_synth_cyclase"/>
</dbReference>
<dbReference type="GO" id="GO:0030639">
    <property type="term" value="P:polyketide biosynthetic process"/>
    <property type="evidence" value="ECO:0007669"/>
    <property type="project" value="InterPro"/>
</dbReference>
<dbReference type="EMBL" id="FNHE01000009">
    <property type="protein sequence ID" value="SDM88455.1"/>
    <property type="molecule type" value="Genomic_DNA"/>
</dbReference>
<gene>
    <name evidence="1" type="ORF">SAMN05660642_03548</name>
</gene>
<dbReference type="SUPFAM" id="SSF54909">
    <property type="entry name" value="Dimeric alpha+beta barrel"/>
    <property type="match status" value="1"/>
</dbReference>